<dbReference type="Pfam" id="PF00107">
    <property type="entry name" value="ADH_zinc_N"/>
    <property type="match status" value="1"/>
</dbReference>
<evidence type="ECO:0000313" key="3">
    <source>
        <dbReference type="Proteomes" id="UP000000707"/>
    </source>
</evidence>
<dbReference type="GO" id="GO:0016651">
    <property type="term" value="F:oxidoreductase activity, acting on NAD(P)H"/>
    <property type="evidence" value="ECO:0007669"/>
    <property type="project" value="InterPro"/>
</dbReference>
<dbReference type="InterPro" id="IPR020843">
    <property type="entry name" value="ER"/>
</dbReference>
<evidence type="ECO:0000259" key="1">
    <source>
        <dbReference type="SMART" id="SM00829"/>
    </source>
</evidence>
<proteinExistence type="predicted"/>
<gene>
    <name evidence="2" type="ORF">CANTEDRAFT_104494</name>
</gene>
<dbReference type="InterPro" id="IPR013149">
    <property type="entry name" value="ADH-like_C"/>
</dbReference>
<evidence type="ECO:0000313" key="2">
    <source>
        <dbReference type="EMBL" id="EGV64553.1"/>
    </source>
</evidence>
<name>G3B1X5_CANTC</name>
<dbReference type="OrthoDB" id="48317at2759"/>
<dbReference type="Proteomes" id="UP000000707">
    <property type="component" value="Unassembled WGS sequence"/>
</dbReference>
<feature type="domain" description="Enoyl reductase (ER)" evidence="1">
    <location>
        <begin position="12"/>
        <end position="324"/>
    </location>
</feature>
<dbReference type="eggNOG" id="KOG1198">
    <property type="taxonomic scope" value="Eukaryota"/>
</dbReference>
<organism evidence="3">
    <name type="scientific">Candida tenuis (strain ATCC 10573 / BCRC 21748 / CBS 615 / JCM 9827 / NBRC 10315 / NRRL Y-1498 / VKM Y-70)</name>
    <name type="common">Yeast</name>
    <name type="synonym">Yamadazyma tenuis</name>
    <dbReference type="NCBI Taxonomy" id="590646"/>
    <lineage>
        <taxon>Eukaryota</taxon>
        <taxon>Fungi</taxon>
        <taxon>Dikarya</taxon>
        <taxon>Ascomycota</taxon>
        <taxon>Saccharomycotina</taxon>
        <taxon>Pichiomycetes</taxon>
        <taxon>Debaryomycetaceae</taxon>
        <taxon>Yamadazyma</taxon>
    </lineage>
</organism>
<sequence length="327" mass="36519">MTIEQTAVLIQDVKSPLILKSVGVPEIGPKEILVQNKAIGLNPIDWKSKKYNFAIHSLPWINGRESSGIVVKTGVDVKEIKEGDNVILVSTSYRDLRTSTFQNYSVIDYRLAIKLPSFLSFEEGATIGVGLITSAIVFYDSFKVDFNSTFQDKAILIWGASTVVGLYLIQIAKIHGLRVLGVASSGYEEYLKERGVDVFVDKDNALDNIKTEARKEQILFAVDCVGEQTSYSVLQILENHRHSKFVGIVKTPKVQTHVEVNPVSIKRFHEDVPFGSRLIEIISKYLNYKQVNPTKVKVFNGLDSIPEALTRLEKEGAKAEKYVISIV</sequence>
<dbReference type="InterPro" id="IPR013154">
    <property type="entry name" value="ADH-like_N"/>
</dbReference>
<dbReference type="KEGG" id="cten:18245721"/>
<dbReference type="STRING" id="590646.G3B1X5"/>
<dbReference type="Pfam" id="PF08240">
    <property type="entry name" value="ADH_N"/>
    <property type="match status" value="1"/>
</dbReference>
<dbReference type="SUPFAM" id="SSF51735">
    <property type="entry name" value="NAD(P)-binding Rossmann-fold domains"/>
    <property type="match status" value="1"/>
</dbReference>
<dbReference type="GeneID" id="18245721"/>
<dbReference type="AlphaFoldDB" id="G3B1X5"/>
<dbReference type="HOGENOM" id="CLU_026673_16_2_1"/>
<dbReference type="SUPFAM" id="SSF50129">
    <property type="entry name" value="GroES-like"/>
    <property type="match status" value="1"/>
</dbReference>
<dbReference type="EMBL" id="GL996515">
    <property type="protein sequence ID" value="EGV64553.1"/>
    <property type="molecule type" value="Genomic_DNA"/>
</dbReference>
<dbReference type="CDD" id="cd08249">
    <property type="entry name" value="enoyl_reductase_like"/>
    <property type="match status" value="1"/>
</dbReference>
<reference evidence="2 3" key="1">
    <citation type="journal article" date="2011" name="Proc. Natl. Acad. Sci. U.S.A.">
        <title>Comparative genomics of xylose-fermenting fungi for enhanced biofuel production.</title>
        <authorList>
            <person name="Wohlbach D.J."/>
            <person name="Kuo A."/>
            <person name="Sato T.K."/>
            <person name="Potts K.M."/>
            <person name="Salamov A.A."/>
            <person name="LaButti K.M."/>
            <person name="Sun H."/>
            <person name="Clum A."/>
            <person name="Pangilinan J.L."/>
            <person name="Lindquist E.A."/>
            <person name="Lucas S."/>
            <person name="Lapidus A."/>
            <person name="Jin M."/>
            <person name="Gunawan C."/>
            <person name="Balan V."/>
            <person name="Dale B.E."/>
            <person name="Jeffries T.W."/>
            <person name="Zinkel R."/>
            <person name="Barry K.W."/>
            <person name="Grigoriev I.V."/>
            <person name="Gasch A.P."/>
        </authorList>
    </citation>
    <scope>NUCLEOTIDE SEQUENCE [LARGE SCALE GENOMIC DNA]</scope>
    <source>
        <strain evidence="3">ATCC 10573 / BCRC 21748 / CBS 615 / JCM 9827 / NBRC 10315 / NRRL Y-1498 / VKM Y-70</strain>
    </source>
</reference>
<dbReference type="RefSeq" id="XP_006685359.1">
    <property type="nucleotide sequence ID" value="XM_006685296.1"/>
</dbReference>
<dbReference type="Gene3D" id="3.90.180.10">
    <property type="entry name" value="Medium-chain alcohol dehydrogenases, catalytic domain"/>
    <property type="match status" value="1"/>
</dbReference>
<dbReference type="Gene3D" id="3.40.50.720">
    <property type="entry name" value="NAD(P)-binding Rossmann-like Domain"/>
    <property type="match status" value="1"/>
</dbReference>
<accession>G3B1X5</accession>
<dbReference type="PANTHER" id="PTHR45348">
    <property type="entry name" value="HYPOTHETICAL OXIDOREDUCTASE (EUROFUNG)"/>
    <property type="match status" value="1"/>
</dbReference>
<dbReference type="InterPro" id="IPR011032">
    <property type="entry name" value="GroES-like_sf"/>
</dbReference>
<keyword evidence="3" id="KW-1185">Reference proteome</keyword>
<dbReference type="InterPro" id="IPR036291">
    <property type="entry name" value="NAD(P)-bd_dom_sf"/>
</dbReference>
<dbReference type="SMART" id="SM00829">
    <property type="entry name" value="PKS_ER"/>
    <property type="match status" value="1"/>
</dbReference>
<protein>
    <submittedName>
        <fullName evidence="2">GroES-like protein</fullName>
    </submittedName>
</protein>
<dbReference type="PANTHER" id="PTHR45348:SF2">
    <property type="entry name" value="ZINC-TYPE ALCOHOL DEHYDROGENASE-LIKE PROTEIN C2E1P3.01"/>
    <property type="match status" value="1"/>
</dbReference>
<dbReference type="InterPro" id="IPR047122">
    <property type="entry name" value="Trans-enoyl_RdTase-like"/>
</dbReference>